<organism evidence="8 9">
    <name type="scientific">Dothistroma septosporum (strain NZE10 / CBS 128990)</name>
    <name type="common">Red band needle blight fungus</name>
    <name type="synonym">Mycosphaerella pini</name>
    <dbReference type="NCBI Taxonomy" id="675120"/>
    <lineage>
        <taxon>Eukaryota</taxon>
        <taxon>Fungi</taxon>
        <taxon>Dikarya</taxon>
        <taxon>Ascomycota</taxon>
        <taxon>Pezizomycotina</taxon>
        <taxon>Dothideomycetes</taxon>
        <taxon>Dothideomycetidae</taxon>
        <taxon>Mycosphaerellales</taxon>
        <taxon>Mycosphaerellaceae</taxon>
        <taxon>Dothistroma</taxon>
    </lineage>
</organism>
<evidence type="ECO:0000256" key="2">
    <source>
        <dbReference type="ARBA" id="ARBA00022603"/>
    </source>
</evidence>
<comment type="similarity">
    <text evidence="6">Belongs to the class I-like SAM-binding methyltransferase superfamily. Cation-dependent O-methyltransferase family.</text>
</comment>
<reference evidence="9" key="1">
    <citation type="journal article" date="2012" name="PLoS Genet.">
        <title>The genomes of the fungal plant pathogens Cladosporium fulvum and Dothistroma septosporum reveal adaptation to different hosts and lifestyles but also signatures of common ancestry.</title>
        <authorList>
            <person name="de Wit P.J.G.M."/>
            <person name="van der Burgt A."/>
            <person name="Oekmen B."/>
            <person name="Stergiopoulos I."/>
            <person name="Abd-Elsalam K.A."/>
            <person name="Aerts A.L."/>
            <person name="Bahkali A.H."/>
            <person name="Beenen H.G."/>
            <person name="Chettri P."/>
            <person name="Cox M.P."/>
            <person name="Datema E."/>
            <person name="de Vries R.P."/>
            <person name="Dhillon B."/>
            <person name="Ganley A.R."/>
            <person name="Griffiths S.A."/>
            <person name="Guo Y."/>
            <person name="Hamelin R.C."/>
            <person name="Henrissat B."/>
            <person name="Kabir M.S."/>
            <person name="Jashni M.K."/>
            <person name="Kema G."/>
            <person name="Klaubauf S."/>
            <person name="Lapidus A."/>
            <person name="Levasseur A."/>
            <person name="Lindquist E."/>
            <person name="Mehrabi R."/>
            <person name="Ohm R.A."/>
            <person name="Owen T.J."/>
            <person name="Salamov A."/>
            <person name="Schwelm A."/>
            <person name="Schijlen E."/>
            <person name="Sun H."/>
            <person name="van den Burg H.A."/>
            <person name="van Ham R.C.H.J."/>
            <person name="Zhang S."/>
            <person name="Goodwin S.B."/>
            <person name="Grigoriev I.V."/>
            <person name="Collemare J."/>
            <person name="Bradshaw R.E."/>
        </authorList>
    </citation>
    <scope>NUCLEOTIDE SEQUENCE [LARGE SCALE GENOMIC DNA]</scope>
    <source>
        <strain evidence="9">NZE10 / CBS 128990</strain>
    </source>
</reference>
<dbReference type="InterPro" id="IPR029063">
    <property type="entry name" value="SAM-dependent_MTases_sf"/>
</dbReference>
<dbReference type="PANTHER" id="PTHR43836">
    <property type="entry name" value="CATECHOL O-METHYLTRANSFERASE 1-RELATED"/>
    <property type="match status" value="1"/>
</dbReference>
<accession>M2WL51</accession>
<reference evidence="8 9" key="2">
    <citation type="journal article" date="2012" name="PLoS Pathog.">
        <title>Diverse lifestyles and strategies of plant pathogenesis encoded in the genomes of eighteen Dothideomycetes fungi.</title>
        <authorList>
            <person name="Ohm R.A."/>
            <person name="Feau N."/>
            <person name="Henrissat B."/>
            <person name="Schoch C.L."/>
            <person name="Horwitz B.A."/>
            <person name="Barry K.W."/>
            <person name="Condon B.J."/>
            <person name="Copeland A.C."/>
            <person name="Dhillon B."/>
            <person name="Glaser F."/>
            <person name="Hesse C.N."/>
            <person name="Kosti I."/>
            <person name="LaButti K."/>
            <person name="Lindquist E.A."/>
            <person name="Lucas S."/>
            <person name="Salamov A.A."/>
            <person name="Bradshaw R.E."/>
            <person name="Ciuffetti L."/>
            <person name="Hamelin R.C."/>
            <person name="Kema G.H.J."/>
            <person name="Lawrence C."/>
            <person name="Scott J.A."/>
            <person name="Spatafora J.W."/>
            <person name="Turgeon B.G."/>
            <person name="de Wit P.J.G.M."/>
            <person name="Zhong S."/>
            <person name="Goodwin S.B."/>
            <person name="Grigoriev I.V."/>
        </authorList>
    </citation>
    <scope>NUCLEOTIDE SEQUENCE [LARGE SCALE GENOMIC DNA]</scope>
    <source>
        <strain evidence="9">NZE10 / CBS 128990</strain>
    </source>
</reference>
<keyword evidence="5" id="KW-0128">Catecholamine metabolism</keyword>
<dbReference type="PANTHER" id="PTHR43836:SF2">
    <property type="entry name" value="CATECHOL O-METHYLTRANSFERASE 1-RELATED"/>
    <property type="match status" value="1"/>
</dbReference>
<protein>
    <recommendedName>
        <fullName evidence="1">catechol O-methyltransferase</fullName>
        <ecNumber evidence="1">2.1.1.6</ecNumber>
    </recommendedName>
</protein>
<dbReference type="HOGENOM" id="CLU_050461_0_0_1"/>
<evidence type="ECO:0000256" key="3">
    <source>
        <dbReference type="ARBA" id="ARBA00022679"/>
    </source>
</evidence>
<dbReference type="STRING" id="675120.M2WL51"/>
<dbReference type="InterPro" id="IPR002935">
    <property type="entry name" value="SAM_O-MeTrfase"/>
</dbReference>
<keyword evidence="2" id="KW-0489">Methyltransferase</keyword>
<dbReference type="Pfam" id="PF01596">
    <property type="entry name" value="Methyltransf_3"/>
    <property type="match status" value="1"/>
</dbReference>
<evidence type="ECO:0000256" key="7">
    <source>
        <dbReference type="SAM" id="MobiDB-lite"/>
    </source>
</evidence>
<dbReference type="OrthoDB" id="186626at2759"/>
<dbReference type="eggNOG" id="KOG1663">
    <property type="taxonomic scope" value="Eukaryota"/>
</dbReference>
<keyword evidence="9" id="KW-1185">Reference proteome</keyword>
<dbReference type="Proteomes" id="UP000016933">
    <property type="component" value="Unassembled WGS sequence"/>
</dbReference>
<dbReference type="GO" id="GO:0008171">
    <property type="term" value="F:O-methyltransferase activity"/>
    <property type="evidence" value="ECO:0007669"/>
    <property type="project" value="InterPro"/>
</dbReference>
<dbReference type="PROSITE" id="PS51682">
    <property type="entry name" value="SAM_OMT_I"/>
    <property type="match status" value="1"/>
</dbReference>
<evidence type="ECO:0000256" key="6">
    <source>
        <dbReference type="ARBA" id="ARBA00023453"/>
    </source>
</evidence>
<dbReference type="AlphaFoldDB" id="M2WL51"/>
<evidence type="ECO:0000256" key="1">
    <source>
        <dbReference type="ARBA" id="ARBA00012880"/>
    </source>
</evidence>
<gene>
    <name evidence="8" type="ORF">DOTSEDRAFT_75375</name>
</gene>
<dbReference type="Gene3D" id="3.40.50.150">
    <property type="entry name" value="Vaccinia Virus protein VP39"/>
    <property type="match status" value="1"/>
</dbReference>
<keyword evidence="3" id="KW-0808">Transferase</keyword>
<proteinExistence type="inferred from homology"/>
<dbReference type="EC" id="2.1.1.6" evidence="1"/>
<dbReference type="GO" id="GO:0006584">
    <property type="term" value="P:catecholamine metabolic process"/>
    <property type="evidence" value="ECO:0007669"/>
    <property type="project" value="UniProtKB-KW"/>
</dbReference>
<dbReference type="SUPFAM" id="SSF53335">
    <property type="entry name" value="S-adenosyl-L-methionine-dependent methyltransferases"/>
    <property type="match status" value="1"/>
</dbReference>
<name>M2WL51_DOTSN</name>
<evidence type="ECO:0000313" key="8">
    <source>
        <dbReference type="EMBL" id="EME39703.1"/>
    </source>
</evidence>
<evidence type="ECO:0000256" key="5">
    <source>
        <dbReference type="ARBA" id="ARBA00022939"/>
    </source>
</evidence>
<evidence type="ECO:0000256" key="4">
    <source>
        <dbReference type="ARBA" id="ARBA00022691"/>
    </source>
</evidence>
<evidence type="ECO:0000313" key="9">
    <source>
        <dbReference type="Proteomes" id="UP000016933"/>
    </source>
</evidence>
<dbReference type="GO" id="GO:0032259">
    <property type="term" value="P:methylation"/>
    <property type="evidence" value="ECO:0007669"/>
    <property type="project" value="UniProtKB-KW"/>
</dbReference>
<dbReference type="OMA" id="VEITRCV"/>
<keyword evidence="4" id="KW-0949">S-adenosyl-L-methionine</keyword>
<dbReference type="EMBL" id="KB446545">
    <property type="protein sequence ID" value="EME39703.1"/>
    <property type="molecule type" value="Genomic_DNA"/>
</dbReference>
<sequence>MMPDFDQTKAYAEQEEVFFDDGREIELLHFIYDLPDIEQIRGNPQRVLEAIDLFGRKKKYLMNVGEDKGKIVTDLIAEVKPQTMVELGGYIGYSCILFGDAVRKAGGKRYHSLERNPEFGAVISSLVDLAGLGDIVKVEIGSSDASIKRLHDEGKLKHIDLMFLDHYKPAYTTDLKLCEELNLVTPGSVLAADNVIKPGNPPYLEYVRSTVAQKREKAQQTNGTTDPDERFNDRTAAQYSKRVEKEKLGHTKGNPDLVYESKLINSFEPTGVPDGIEITRCTGEQK</sequence>
<feature type="region of interest" description="Disordered" evidence="7">
    <location>
        <begin position="214"/>
        <end position="233"/>
    </location>
</feature>